<dbReference type="Proteomes" id="UP000541610">
    <property type="component" value="Unassembled WGS sequence"/>
</dbReference>
<dbReference type="AlphaFoldDB" id="A0A7J6PLV3"/>
<comment type="caution">
    <text evidence="1">The sequence shown here is derived from an EMBL/GenBank/DDBJ whole genome shotgun (WGS) entry which is preliminary data.</text>
</comment>
<proteinExistence type="predicted"/>
<sequence>MLEALSSLCVCPGQMGVVEGRIRHPKGVFNVTKASVTVSGYLTFRENELLFDMDLQVIICSLKVDNIAYEMYGDNLVVIMENKALEAAVARCPIFDRKRDFMALDFVREPSGNKLIHWGSLRTTFWQRT</sequence>
<gene>
    <name evidence="1" type="ORF">FOZ60_013323</name>
</gene>
<evidence type="ECO:0000313" key="1">
    <source>
        <dbReference type="EMBL" id="KAF4696972.1"/>
    </source>
</evidence>
<evidence type="ECO:0000313" key="2">
    <source>
        <dbReference type="Proteomes" id="UP000541610"/>
    </source>
</evidence>
<protein>
    <submittedName>
        <fullName evidence="1">Uncharacterized protein</fullName>
    </submittedName>
</protein>
<reference evidence="1 2" key="1">
    <citation type="submission" date="2020-04" db="EMBL/GenBank/DDBJ databases">
        <title>Perkinsus olseni comparative genomics.</title>
        <authorList>
            <person name="Bogema D.R."/>
        </authorList>
    </citation>
    <scope>NUCLEOTIDE SEQUENCE [LARGE SCALE GENOMIC DNA]</scope>
    <source>
        <strain evidence="1">00978-12</strain>
    </source>
</reference>
<organism evidence="1 2">
    <name type="scientific">Perkinsus olseni</name>
    <name type="common">Perkinsus atlanticus</name>
    <dbReference type="NCBI Taxonomy" id="32597"/>
    <lineage>
        <taxon>Eukaryota</taxon>
        <taxon>Sar</taxon>
        <taxon>Alveolata</taxon>
        <taxon>Perkinsozoa</taxon>
        <taxon>Perkinsea</taxon>
        <taxon>Perkinsida</taxon>
        <taxon>Perkinsidae</taxon>
        <taxon>Perkinsus</taxon>
    </lineage>
</organism>
<name>A0A7J6PLV3_PEROL</name>
<accession>A0A7J6PLV3</accession>
<dbReference type="EMBL" id="JABANP010000006">
    <property type="protein sequence ID" value="KAF4696972.1"/>
    <property type="molecule type" value="Genomic_DNA"/>
</dbReference>